<keyword evidence="1" id="KW-0175">Coiled coil</keyword>
<evidence type="ECO:0000313" key="5">
    <source>
        <dbReference type="Proteomes" id="UP001151760"/>
    </source>
</evidence>
<proteinExistence type="predicted"/>
<feature type="coiled-coil region" evidence="1">
    <location>
        <begin position="300"/>
        <end position="407"/>
    </location>
</feature>
<keyword evidence="3" id="KW-0812">Transmembrane</keyword>
<evidence type="ECO:0000256" key="1">
    <source>
        <dbReference type="SAM" id="Coils"/>
    </source>
</evidence>
<sequence>MNEKMNDSVCVEKRVKIIPPNYSKENFMATFTPQTQLTPEQVFWSADLLKQRAEDLKANAPPLPVLPPATVYPPNTPVHLVPRTLPTTSQVNIGLYVITQLFWEFEKTCKKRITPTGITEGERGFEQTKRCYLTEVIPFFNLLKEHFDGVQKSLVTEVRAMKAVFENMEAEVDQNAIDKKCGEIERKNLLITNENLIANCIAQDVFYTVTDSALTASRFHDLFTAYNVAMKRIAELESENFNLKNKIQNDDHDAMIKHFSKLEVEHFNLQLKYQHLKERFGNKKPVTSSDAPTFDSVFVIGQLKEQVQSRGNTIRELKEKISRLTKKHSDADPILDLKALVSQNKDLTAKLNALHDLNERFRAENEKVKQHYKELYDSIKITRAKTIDKTNSLLTEIENLKAQIKENSKCVTIPDGKPKVLTPGRYAIDVEPIPSRNKNNREVHLDYIKHLKESVETLCEIVEEAKVERPLDSSLASACLYTKHSQELLEYVIGTLSNATKARRSQPKSKPTHDKTLPANSVPEKKVEDHDRNNKSKLCKTNHVDSSTSVRRTVFNMNSNSIFKTCNESIISSNHDKCVELFLKSSKTPQCPLTRITKPKVKPVKQWKPTGRLIPLGEQCPLVRPTTHNSGTMLLVPQLVDNYSSRTEPVDMVPVLWAAPAIKSIEFLGGLVEYPASPREIPQESLKLLVLLRVASPSTFTPEVTLNSTLKASDNSWICPLGPLVIVVVVIVVVSSRSNFTVTGRVTNLFAVSALLSTWPCVVIALGIIRGLILIKAFLSPGPVV</sequence>
<reference evidence="4" key="1">
    <citation type="journal article" date="2022" name="Int. J. Mol. Sci.">
        <title>Draft Genome of Tanacetum Coccineum: Genomic Comparison of Closely Related Tanacetum-Family Plants.</title>
        <authorList>
            <person name="Yamashiro T."/>
            <person name="Shiraishi A."/>
            <person name="Nakayama K."/>
            <person name="Satake H."/>
        </authorList>
    </citation>
    <scope>NUCLEOTIDE SEQUENCE</scope>
</reference>
<reference evidence="4" key="2">
    <citation type="submission" date="2022-01" db="EMBL/GenBank/DDBJ databases">
        <authorList>
            <person name="Yamashiro T."/>
            <person name="Shiraishi A."/>
            <person name="Satake H."/>
            <person name="Nakayama K."/>
        </authorList>
    </citation>
    <scope>NUCLEOTIDE SEQUENCE</scope>
</reference>
<gene>
    <name evidence="4" type="ORF">Tco_1112591</name>
</gene>
<name>A0ABQ5ISS3_9ASTR</name>
<comment type="caution">
    <text evidence="4">The sequence shown here is derived from an EMBL/GenBank/DDBJ whole genome shotgun (WGS) entry which is preliminary data.</text>
</comment>
<evidence type="ECO:0000256" key="2">
    <source>
        <dbReference type="SAM" id="MobiDB-lite"/>
    </source>
</evidence>
<dbReference type="Proteomes" id="UP001151760">
    <property type="component" value="Unassembled WGS sequence"/>
</dbReference>
<organism evidence="4 5">
    <name type="scientific">Tanacetum coccineum</name>
    <dbReference type="NCBI Taxonomy" id="301880"/>
    <lineage>
        <taxon>Eukaryota</taxon>
        <taxon>Viridiplantae</taxon>
        <taxon>Streptophyta</taxon>
        <taxon>Embryophyta</taxon>
        <taxon>Tracheophyta</taxon>
        <taxon>Spermatophyta</taxon>
        <taxon>Magnoliopsida</taxon>
        <taxon>eudicotyledons</taxon>
        <taxon>Gunneridae</taxon>
        <taxon>Pentapetalae</taxon>
        <taxon>asterids</taxon>
        <taxon>campanulids</taxon>
        <taxon>Asterales</taxon>
        <taxon>Asteraceae</taxon>
        <taxon>Asteroideae</taxon>
        <taxon>Anthemideae</taxon>
        <taxon>Anthemidinae</taxon>
        <taxon>Tanacetum</taxon>
    </lineage>
</organism>
<accession>A0ABQ5ISS3</accession>
<evidence type="ECO:0000256" key="3">
    <source>
        <dbReference type="SAM" id="Phobius"/>
    </source>
</evidence>
<protein>
    <recommendedName>
        <fullName evidence="6">Integrase, catalytic region, zinc finger, CCHC-type, peptidase aspartic, catalytic</fullName>
    </recommendedName>
</protein>
<feature type="region of interest" description="Disordered" evidence="2">
    <location>
        <begin position="500"/>
        <end position="537"/>
    </location>
</feature>
<feature type="transmembrane region" description="Helical" evidence="3">
    <location>
        <begin position="715"/>
        <end position="734"/>
    </location>
</feature>
<feature type="compositionally biased region" description="Basic and acidic residues" evidence="2">
    <location>
        <begin position="523"/>
        <end position="534"/>
    </location>
</feature>
<evidence type="ECO:0008006" key="6">
    <source>
        <dbReference type="Google" id="ProtNLM"/>
    </source>
</evidence>
<keyword evidence="5" id="KW-1185">Reference proteome</keyword>
<evidence type="ECO:0000313" key="4">
    <source>
        <dbReference type="EMBL" id="GJU02253.1"/>
    </source>
</evidence>
<keyword evidence="3" id="KW-1133">Transmembrane helix</keyword>
<keyword evidence="3" id="KW-0472">Membrane</keyword>
<feature type="transmembrane region" description="Helical" evidence="3">
    <location>
        <begin position="746"/>
        <end position="779"/>
    </location>
</feature>
<dbReference type="EMBL" id="BQNB010021040">
    <property type="protein sequence ID" value="GJU02253.1"/>
    <property type="molecule type" value="Genomic_DNA"/>
</dbReference>
<feature type="coiled-coil region" evidence="1">
    <location>
        <begin position="226"/>
        <end position="253"/>
    </location>
</feature>